<dbReference type="Pfam" id="PF00239">
    <property type="entry name" value="Resolvase"/>
    <property type="match status" value="1"/>
</dbReference>
<dbReference type="GO" id="GO:0000150">
    <property type="term" value="F:DNA strand exchange activity"/>
    <property type="evidence" value="ECO:0007669"/>
    <property type="project" value="InterPro"/>
</dbReference>
<evidence type="ECO:0000313" key="8">
    <source>
        <dbReference type="EMBL" id="OWY33211.1"/>
    </source>
</evidence>
<evidence type="ECO:0000256" key="5">
    <source>
        <dbReference type="PIRSR" id="PIRSR606118-50"/>
    </source>
</evidence>
<dbReference type="GO" id="GO:0003677">
    <property type="term" value="F:DNA binding"/>
    <property type="evidence" value="ECO:0007669"/>
    <property type="project" value="UniProtKB-KW"/>
</dbReference>
<dbReference type="InterPro" id="IPR036162">
    <property type="entry name" value="Resolvase-like_N_sf"/>
</dbReference>
<dbReference type="InterPro" id="IPR006120">
    <property type="entry name" value="Resolvase_HTH_dom"/>
</dbReference>
<evidence type="ECO:0000256" key="6">
    <source>
        <dbReference type="PROSITE-ProRule" id="PRU10137"/>
    </source>
</evidence>
<dbReference type="SMART" id="SM00857">
    <property type="entry name" value="Resolvase"/>
    <property type="match status" value="1"/>
</dbReference>
<dbReference type="SUPFAM" id="SSF53041">
    <property type="entry name" value="Resolvase-like"/>
    <property type="match status" value="1"/>
</dbReference>
<dbReference type="CDD" id="cd03768">
    <property type="entry name" value="SR_ResInv"/>
    <property type="match status" value="1"/>
</dbReference>
<feature type="domain" description="Resolvase/invertase-type recombinase catalytic" evidence="7">
    <location>
        <begin position="1"/>
        <end position="134"/>
    </location>
</feature>
<dbReference type="CDD" id="cd00569">
    <property type="entry name" value="HTH_Hin_like"/>
    <property type="match status" value="1"/>
</dbReference>
<name>A0A225SQ52_9BURK</name>
<dbReference type="Pfam" id="PF02796">
    <property type="entry name" value="HTH_7"/>
    <property type="match status" value="1"/>
</dbReference>
<dbReference type="RefSeq" id="WP_088756287.1">
    <property type="nucleotide sequence ID" value="NZ_NJGV01000019.1"/>
</dbReference>
<protein>
    <submittedName>
        <fullName evidence="8">Transposase</fullName>
    </submittedName>
</protein>
<dbReference type="AlphaFoldDB" id="A0A225SQ52"/>
<dbReference type="InterPro" id="IPR009057">
    <property type="entry name" value="Homeodomain-like_sf"/>
</dbReference>
<keyword evidence="9" id="KW-1185">Reference proteome</keyword>
<dbReference type="PANTHER" id="PTHR30461">
    <property type="entry name" value="DNA-INVERTASE FROM LAMBDOID PROPHAGE"/>
    <property type="match status" value="1"/>
</dbReference>
<evidence type="ECO:0000256" key="4">
    <source>
        <dbReference type="ARBA" id="ARBA00023172"/>
    </source>
</evidence>
<feature type="active site" description="O-(5'-phospho-DNA)-serine intermediate" evidence="5 6">
    <location>
        <position position="9"/>
    </location>
</feature>
<evidence type="ECO:0000256" key="3">
    <source>
        <dbReference type="ARBA" id="ARBA00023125"/>
    </source>
</evidence>
<keyword evidence="4" id="KW-0233">DNA recombination</keyword>
<dbReference type="Gene3D" id="1.10.10.60">
    <property type="entry name" value="Homeodomain-like"/>
    <property type="match status" value="1"/>
</dbReference>
<comment type="similarity">
    <text evidence="1">Belongs to the site-specific recombinase resolvase family.</text>
</comment>
<proteinExistence type="inferred from homology"/>
<dbReference type="PROSITE" id="PS00397">
    <property type="entry name" value="RECOMBINASES_1"/>
    <property type="match status" value="1"/>
</dbReference>
<dbReference type="SUPFAM" id="SSF46689">
    <property type="entry name" value="Homeodomain-like"/>
    <property type="match status" value="1"/>
</dbReference>
<dbReference type="GO" id="GO:0015074">
    <property type="term" value="P:DNA integration"/>
    <property type="evidence" value="ECO:0007669"/>
    <property type="project" value="UniProtKB-KW"/>
</dbReference>
<dbReference type="Proteomes" id="UP000214747">
    <property type="component" value="Unassembled WGS sequence"/>
</dbReference>
<dbReference type="PROSITE" id="PS51736">
    <property type="entry name" value="RECOMBINASES_3"/>
    <property type="match status" value="1"/>
</dbReference>
<evidence type="ECO:0000259" key="7">
    <source>
        <dbReference type="PROSITE" id="PS51736"/>
    </source>
</evidence>
<dbReference type="Gene3D" id="3.40.50.1390">
    <property type="entry name" value="Resolvase, N-terminal catalytic domain"/>
    <property type="match status" value="1"/>
</dbReference>
<evidence type="ECO:0000256" key="1">
    <source>
        <dbReference type="ARBA" id="ARBA00009913"/>
    </source>
</evidence>
<dbReference type="InterPro" id="IPR050639">
    <property type="entry name" value="SSR_resolvase"/>
</dbReference>
<reference evidence="8 9" key="1">
    <citation type="journal article" date="2010" name="Int. J. Syst. Evol. Microbiol.">
        <title>Reclassification of Herbaspirillum putei as a later heterotypic synonym of Herbaspirillum huttiense, with the description of H. huttiense subsp. huttiense subsp. nov. and H. huttiense subsp. putei subsp. nov., comb. nov., and description of Herbaspirillum aquaticum sp. nov.</title>
        <authorList>
            <person name="Dobritsa A.P."/>
            <person name="Reddy M.C."/>
            <person name="Samadpour M."/>
        </authorList>
    </citation>
    <scope>NUCLEOTIDE SEQUENCE [LARGE SCALE GENOMIC DNA]</scope>
    <source>
        <strain evidence="8 9">IEH 4430</strain>
    </source>
</reference>
<keyword evidence="3" id="KW-0238">DNA-binding</keyword>
<comment type="caution">
    <text evidence="8">The sequence shown here is derived from an EMBL/GenBank/DDBJ whole genome shotgun (WGS) entry which is preliminary data.</text>
</comment>
<evidence type="ECO:0000313" key="9">
    <source>
        <dbReference type="Proteomes" id="UP000214747"/>
    </source>
</evidence>
<dbReference type="PANTHER" id="PTHR30461:SF26">
    <property type="entry name" value="RESOLVASE HOMOLOG YNEB"/>
    <property type="match status" value="1"/>
</dbReference>
<organism evidence="8 9">
    <name type="scientific">Herbaspirillum aquaticum</name>
    <dbReference type="NCBI Taxonomy" id="568783"/>
    <lineage>
        <taxon>Bacteria</taxon>
        <taxon>Pseudomonadati</taxon>
        <taxon>Pseudomonadota</taxon>
        <taxon>Betaproteobacteria</taxon>
        <taxon>Burkholderiales</taxon>
        <taxon>Oxalobacteraceae</taxon>
        <taxon>Herbaspirillum</taxon>
    </lineage>
</organism>
<sequence>MKVGYIRVSTVDQNTDRQLEGLMLDKTFTDKASAKNTTRPALQEMLGFVREGDQVYAHSIDRLARNLIDLRTLINQLTGKGISVTFVKEGLTFSGEANPMNTLMLSMMGAFAEFERELIKERQREGIASAKRVGRHLGRARSLSETDVAVIRERVASGANKSDLAKEFKVSRATLYKALASKNA</sequence>
<gene>
    <name evidence="8" type="ORF">CEJ45_17315</name>
</gene>
<evidence type="ECO:0000256" key="2">
    <source>
        <dbReference type="ARBA" id="ARBA00022908"/>
    </source>
</evidence>
<accession>A0A225SQ52</accession>
<keyword evidence="2" id="KW-0229">DNA integration</keyword>
<dbReference type="InterPro" id="IPR006118">
    <property type="entry name" value="Recombinase_CS"/>
</dbReference>
<dbReference type="InterPro" id="IPR006119">
    <property type="entry name" value="Resolv_N"/>
</dbReference>
<dbReference type="EMBL" id="NJGV01000019">
    <property type="protein sequence ID" value="OWY33211.1"/>
    <property type="molecule type" value="Genomic_DNA"/>
</dbReference>